<dbReference type="InterPro" id="IPR050188">
    <property type="entry name" value="RluA_PseudoU_synthase"/>
</dbReference>
<keyword evidence="14" id="KW-1185">Reference proteome</keyword>
<dbReference type="InterPro" id="IPR020103">
    <property type="entry name" value="PsdUridine_synth_cat_dom_sf"/>
</dbReference>
<dbReference type="PANTHER" id="PTHR21600">
    <property type="entry name" value="MITOCHONDRIAL RNA PSEUDOURIDINE SYNTHASE"/>
    <property type="match status" value="1"/>
</dbReference>
<dbReference type="Pfam" id="PF00849">
    <property type="entry name" value="PseudoU_synth_2"/>
    <property type="match status" value="1"/>
</dbReference>
<evidence type="ECO:0000256" key="9">
    <source>
        <dbReference type="ARBA" id="ARBA00041561"/>
    </source>
</evidence>
<evidence type="ECO:0000256" key="4">
    <source>
        <dbReference type="ARBA" id="ARBA00023235"/>
    </source>
</evidence>
<comment type="subcellular location">
    <subcellularLocation>
        <location evidence="1">Mitochondrion</location>
    </subcellularLocation>
</comment>
<evidence type="ECO:0000256" key="6">
    <source>
        <dbReference type="ARBA" id="ARBA00037513"/>
    </source>
</evidence>
<evidence type="ECO:0000256" key="10">
    <source>
        <dbReference type="ARBA" id="ARBA00041978"/>
    </source>
</evidence>
<evidence type="ECO:0000256" key="7">
    <source>
        <dbReference type="ARBA" id="ARBA00038947"/>
    </source>
</evidence>
<sequence>MDWRQKLAKTSFRWSDRVLYVDRGVIVMNKPPGLVTQLDPSTTNTEGGNLAKLLDDLKQGLELVTPPHRVHRLDKGTTGSLVLARSLNVAHDLSGQFQRRTVDKTYLALVRGGSRSFPQTSGQIRTFLEFPNGRASLVPQGQLPKASEPKESQTDWELVASSPHLPLSLVRLKLLTGHKHQIRVHLAQVLKTPILGDTLHSQSQPTDEIRDTFQLPDDRMFLHASQISFFRYRPVGGKKRFKIRVCAPLPQDLVEICSEAGIPIGDEERLGGLFKSESGKEQDFHPVADGEIPDINGCWIPQRANEIK</sequence>
<evidence type="ECO:0000256" key="3">
    <source>
        <dbReference type="ARBA" id="ARBA00023128"/>
    </source>
</evidence>
<comment type="function">
    <text evidence="6">Pseudouridylate synthase responsible for the pseudouridine-2819 formation in mitochondrial 21S rRNA. May modulate the efficiency or the fidelity of the mitochondrial translation machinery.</text>
</comment>
<keyword evidence="4" id="KW-0413">Isomerase</keyword>
<dbReference type="GO" id="GO:0005739">
    <property type="term" value="C:mitochondrion"/>
    <property type="evidence" value="ECO:0007669"/>
    <property type="project" value="UniProtKB-SubCell"/>
</dbReference>
<dbReference type="Proteomes" id="UP001218218">
    <property type="component" value="Unassembled WGS sequence"/>
</dbReference>
<evidence type="ECO:0000256" key="8">
    <source>
        <dbReference type="ARBA" id="ARBA00040626"/>
    </source>
</evidence>
<dbReference type="EC" id="5.4.99.43" evidence="7"/>
<name>A0AAD7EX18_9AGAR</name>
<dbReference type="PANTHER" id="PTHR21600:SF81">
    <property type="entry name" value="21S RRNA PSEUDOURIDINE(2819) SYNTHASE"/>
    <property type="match status" value="1"/>
</dbReference>
<comment type="caution">
    <text evidence="13">The sequence shown here is derived from an EMBL/GenBank/DDBJ whole genome shotgun (WGS) entry which is preliminary data.</text>
</comment>
<reference evidence="13" key="1">
    <citation type="submission" date="2023-03" db="EMBL/GenBank/DDBJ databases">
        <title>Massive genome expansion in bonnet fungi (Mycena s.s.) driven by repeated elements and novel gene families across ecological guilds.</title>
        <authorList>
            <consortium name="Lawrence Berkeley National Laboratory"/>
            <person name="Harder C.B."/>
            <person name="Miyauchi S."/>
            <person name="Viragh M."/>
            <person name="Kuo A."/>
            <person name="Thoen E."/>
            <person name="Andreopoulos B."/>
            <person name="Lu D."/>
            <person name="Skrede I."/>
            <person name="Drula E."/>
            <person name="Henrissat B."/>
            <person name="Morin E."/>
            <person name="Kohler A."/>
            <person name="Barry K."/>
            <person name="LaButti K."/>
            <person name="Morin E."/>
            <person name="Salamov A."/>
            <person name="Lipzen A."/>
            <person name="Mereny Z."/>
            <person name="Hegedus B."/>
            <person name="Baldrian P."/>
            <person name="Stursova M."/>
            <person name="Weitz H."/>
            <person name="Taylor A."/>
            <person name="Grigoriev I.V."/>
            <person name="Nagy L.G."/>
            <person name="Martin F."/>
            <person name="Kauserud H."/>
        </authorList>
    </citation>
    <scope>NUCLEOTIDE SEQUENCE</scope>
    <source>
        <strain evidence="13">CBHHK002</strain>
    </source>
</reference>
<dbReference type="GO" id="GO:0160143">
    <property type="term" value="F:21S rRNA pseudouridine(2819) synthase activity"/>
    <property type="evidence" value="ECO:0007669"/>
    <property type="project" value="UniProtKB-EC"/>
</dbReference>
<dbReference type="AlphaFoldDB" id="A0AAD7EX18"/>
<dbReference type="Gene3D" id="3.30.2350.10">
    <property type="entry name" value="Pseudouridine synthase"/>
    <property type="match status" value="1"/>
</dbReference>
<evidence type="ECO:0000256" key="5">
    <source>
        <dbReference type="ARBA" id="ARBA00036927"/>
    </source>
</evidence>
<dbReference type="GO" id="GO:0000455">
    <property type="term" value="P:enzyme-directed rRNA pseudouridine synthesis"/>
    <property type="evidence" value="ECO:0007669"/>
    <property type="project" value="TreeGrafter"/>
</dbReference>
<protein>
    <recommendedName>
        <fullName evidence="8">21S rRNA pseudouridine(2819) synthase</fullName>
        <ecNumber evidence="7">5.4.99.43</ecNumber>
    </recommendedName>
    <alternativeName>
        <fullName evidence="10">Pseudouridine synthase 5</fullName>
    </alternativeName>
    <alternativeName>
        <fullName evidence="9">Pseudouridylate synthase PUS5</fullName>
    </alternativeName>
    <alternativeName>
        <fullName evidence="11">Uracil hydrolyase PUS5</fullName>
    </alternativeName>
</protein>
<proteinExistence type="inferred from homology"/>
<dbReference type="CDD" id="cd02869">
    <property type="entry name" value="PseudoU_synth_RluA_like"/>
    <property type="match status" value="1"/>
</dbReference>
<organism evidence="13 14">
    <name type="scientific">Mycena albidolilacea</name>
    <dbReference type="NCBI Taxonomy" id="1033008"/>
    <lineage>
        <taxon>Eukaryota</taxon>
        <taxon>Fungi</taxon>
        <taxon>Dikarya</taxon>
        <taxon>Basidiomycota</taxon>
        <taxon>Agaricomycotina</taxon>
        <taxon>Agaricomycetes</taxon>
        <taxon>Agaricomycetidae</taxon>
        <taxon>Agaricales</taxon>
        <taxon>Marasmiineae</taxon>
        <taxon>Mycenaceae</taxon>
        <taxon>Mycena</taxon>
    </lineage>
</organism>
<keyword evidence="3" id="KW-0496">Mitochondrion</keyword>
<dbReference type="InterPro" id="IPR006145">
    <property type="entry name" value="PsdUridine_synth_RsuA/RluA"/>
</dbReference>
<feature type="domain" description="Pseudouridine synthase RsuA/RluA-like" evidence="12">
    <location>
        <begin position="25"/>
        <end position="188"/>
    </location>
</feature>
<evidence type="ECO:0000313" key="13">
    <source>
        <dbReference type="EMBL" id="KAJ7356805.1"/>
    </source>
</evidence>
<accession>A0AAD7EX18</accession>
<comment type="similarity">
    <text evidence="2">Belongs to the pseudouridine synthase RluA family.</text>
</comment>
<dbReference type="GO" id="GO:0003723">
    <property type="term" value="F:RNA binding"/>
    <property type="evidence" value="ECO:0007669"/>
    <property type="project" value="InterPro"/>
</dbReference>
<evidence type="ECO:0000256" key="2">
    <source>
        <dbReference type="ARBA" id="ARBA00010876"/>
    </source>
</evidence>
<evidence type="ECO:0000313" key="14">
    <source>
        <dbReference type="Proteomes" id="UP001218218"/>
    </source>
</evidence>
<dbReference type="EMBL" id="JARIHO010000008">
    <property type="protein sequence ID" value="KAJ7356805.1"/>
    <property type="molecule type" value="Genomic_DNA"/>
</dbReference>
<gene>
    <name evidence="13" type="ORF">DFH08DRAFT_850135</name>
</gene>
<evidence type="ECO:0000259" key="12">
    <source>
        <dbReference type="Pfam" id="PF00849"/>
    </source>
</evidence>
<dbReference type="SUPFAM" id="SSF55120">
    <property type="entry name" value="Pseudouridine synthase"/>
    <property type="match status" value="1"/>
</dbReference>
<evidence type="ECO:0000256" key="1">
    <source>
        <dbReference type="ARBA" id="ARBA00004173"/>
    </source>
</evidence>
<evidence type="ECO:0000256" key="11">
    <source>
        <dbReference type="ARBA" id="ARBA00042700"/>
    </source>
</evidence>
<comment type="catalytic activity">
    <reaction evidence="5">
        <text>uridine(2819) in 21S rRNA = pseudouridine(2819) in 21S rRNA</text>
        <dbReference type="Rhea" id="RHEA:42556"/>
        <dbReference type="Rhea" id="RHEA-COMP:10113"/>
        <dbReference type="Rhea" id="RHEA-COMP:10114"/>
        <dbReference type="ChEBI" id="CHEBI:65314"/>
        <dbReference type="ChEBI" id="CHEBI:65315"/>
        <dbReference type="EC" id="5.4.99.43"/>
    </reaction>
</comment>